<dbReference type="KEGG" id="aot:AcetOri_orf04131"/>
<evidence type="ECO:0000313" key="3">
    <source>
        <dbReference type="EMBL" id="GAN66430.1"/>
    </source>
</evidence>
<name>A0A2Z5ZKA9_9PROT</name>
<proteinExistence type="predicted"/>
<dbReference type="PROSITE" id="PS51257">
    <property type="entry name" value="PROKAR_LIPOPROTEIN"/>
    <property type="match status" value="1"/>
</dbReference>
<keyword evidence="1" id="KW-0472">Membrane</keyword>
<keyword evidence="1" id="KW-1133">Transmembrane helix</keyword>
<dbReference type="EMBL" id="BAMX01000022">
    <property type="protein sequence ID" value="GAN66430.1"/>
    <property type="molecule type" value="Genomic_DNA"/>
</dbReference>
<accession>A0A2Z5ZKA9</accession>
<dbReference type="STRING" id="1231341.Abor_022_007"/>
<feature type="transmembrane region" description="Helical" evidence="1">
    <location>
        <begin position="7"/>
        <end position="27"/>
    </location>
</feature>
<dbReference type="Gene3D" id="2.60.40.1880">
    <property type="entry name" value="Invasion associated locus B (IalB) protein"/>
    <property type="match status" value="1"/>
</dbReference>
<evidence type="ECO:0000313" key="4">
    <source>
        <dbReference type="Proteomes" id="UP000032670"/>
    </source>
</evidence>
<dbReference type="EMBL" id="AP018515">
    <property type="protein sequence ID" value="BBC81058.1"/>
    <property type="molecule type" value="Genomic_DNA"/>
</dbReference>
<dbReference type="InterPro" id="IPR038696">
    <property type="entry name" value="IalB_sf"/>
</dbReference>
<evidence type="ECO:0000313" key="5">
    <source>
        <dbReference type="Proteomes" id="UP000270034"/>
    </source>
</evidence>
<protein>
    <submittedName>
        <fullName evidence="2">Invasion associated locus B</fullName>
    </submittedName>
</protein>
<accession>A0A0D6NLC4</accession>
<organism evidence="2 5">
    <name type="scientific">Acetobacter orientalis</name>
    <dbReference type="NCBI Taxonomy" id="146474"/>
    <lineage>
        <taxon>Bacteria</taxon>
        <taxon>Pseudomonadati</taxon>
        <taxon>Pseudomonadota</taxon>
        <taxon>Alphaproteobacteria</taxon>
        <taxon>Acetobacterales</taxon>
        <taxon>Acetobacteraceae</taxon>
        <taxon>Acetobacter</taxon>
    </lineage>
</organism>
<reference evidence="3 4" key="1">
    <citation type="submission" date="2012-11" db="EMBL/GenBank/DDBJ databases">
        <title>Whole genome sequence of Acetobacter orientalis 21F-2.</title>
        <authorList>
            <person name="Azuma Y."/>
            <person name="Higashiura N."/>
            <person name="Hirakawa H."/>
            <person name="Matsushita K."/>
        </authorList>
    </citation>
    <scope>NUCLEOTIDE SEQUENCE [LARGE SCALE GENOMIC DNA]</scope>
    <source>
        <strain evidence="3 4">21F-2</strain>
    </source>
</reference>
<evidence type="ECO:0000313" key="2">
    <source>
        <dbReference type="EMBL" id="BBC81058.1"/>
    </source>
</evidence>
<dbReference type="GeneID" id="76204574"/>
<dbReference type="RefSeq" id="WP_048841481.1">
    <property type="nucleotide sequence ID" value="NZ_BAMX01000022.1"/>
</dbReference>
<dbReference type="Proteomes" id="UP000032670">
    <property type="component" value="Unassembled WGS sequence"/>
</dbReference>
<evidence type="ECO:0000256" key="1">
    <source>
        <dbReference type="SAM" id="Phobius"/>
    </source>
</evidence>
<dbReference type="AlphaFoldDB" id="A0A2Z5ZKA9"/>
<dbReference type="InterPro" id="IPR010642">
    <property type="entry name" value="Invasion_prot_B"/>
</dbReference>
<reference evidence="2 5" key="2">
    <citation type="submission" date="2018-02" db="EMBL/GenBank/DDBJ databases">
        <title>Acetobacter orientalis genome.</title>
        <authorList>
            <person name="Nakashima N."/>
            <person name="Tamura T."/>
        </authorList>
    </citation>
    <scope>NUCLEOTIDE SEQUENCE [LARGE SCALE GENOMIC DNA]</scope>
    <source>
        <strain evidence="2 5">FAN1</strain>
    </source>
</reference>
<keyword evidence="1" id="KW-0812">Transmembrane</keyword>
<dbReference type="Proteomes" id="UP000270034">
    <property type="component" value="Chromosome"/>
</dbReference>
<gene>
    <name evidence="3" type="ORF">Abor_022_007</name>
    <name evidence="2" type="ORF">AcetOrient_orf04131</name>
</gene>
<dbReference type="Pfam" id="PF06776">
    <property type="entry name" value="IalB"/>
    <property type="match status" value="1"/>
</dbReference>
<sequence>MNKNLKIIVPASIGVLALACIGAFTFYGHASANTAASKAKSANNTQPLLEYTLPRGASSLNETYQDWRVVCQKNNQTAQCLVVQQENENKTHQHILTLELQPRGDRIAGFATLPFGLALAKGVTLQADAHPIADVQAFTTCVPAGCLVPVNLTTQQFIELQKGTKVEIRAVSVTGQNVSIPFSNKGLEQAMARITALSSSKISGH</sequence>
<keyword evidence="4" id="KW-1185">Reference proteome</keyword>